<comment type="pathway">
    <text evidence="2 9">Amino-acid biosynthesis; L-tryptophan biosynthesis; L-tryptophan from chorismate: step 3/5.</text>
</comment>
<evidence type="ECO:0000313" key="11">
    <source>
        <dbReference type="EMBL" id="SHE43039.1"/>
    </source>
</evidence>
<dbReference type="Proteomes" id="UP000184476">
    <property type="component" value="Unassembled WGS sequence"/>
</dbReference>
<keyword evidence="5 9" id="KW-0028">Amino-acid biosynthesis</keyword>
<dbReference type="InterPro" id="IPR044643">
    <property type="entry name" value="TrpF_fam"/>
</dbReference>
<dbReference type="RefSeq" id="WP_175552255.1">
    <property type="nucleotide sequence ID" value="NZ_FQVL01000001.1"/>
</dbReference>
<evidence type="ECO:0000256" key="5">
    <source>
        <dbReference type="ARBA" id="ARBA00022605"/>
    </source>
</evidence>
<sequence>MSIKLKCCGFQNPEDVRQAIVYPLDAIGFILVQNRKRSVSKESFYSLISIVPSSIERVGVLINPTIEEVQSWLAVASFDRIQLHGTESPAQCKEIAAHFPNMKITKVFHVGENEPKQVIDYVAYIDMLLLDSTVRGQRGGTGQNFDWSKIPAFKKICDQYQLPLWIAGGIQVNNVSLLLDQYSIAGVDVSSGIEREHRKDADLIREMIWRVKRYESS</sequence>
<dbReference type="SUPFAM" id="SSF51366">
    <property type="entry name" value="Ribulose-phoshate binding barrel"/>
    <property type="match status" value="1"/>
</dbReference>
<evidence type="ECO:0000313" key="12">
    <source>
        <dbReference type="Proteomes" id="UP000184476"/>
    </source>
</evidence>
<gene>
    <name evidence="9" type="primary">trpF</name>
    <name evidence="11" type="ORF">SAMN05444392_101439</name>
</gene>
<dbReference type="UniPathway" id="UPA00035">
    <property type="reaction ID" value="UER00042"/>
</dbReference>
<dbReference type="PANTHER" id="PTHR42894:SF1">
    <property type="entry name" value="N-(5'-PHOSPHORIBOSYL)ANTHRANILATE ISOMERASE"/>
    <property type="match status" value="1"/>
</dbReference>
<evidence type="ECO:0000256" key="8">
    <source>
        <dbReference type="ARBA" id="ARBA00023235"/>
    </source>
</evidence>
<evidence type="ECO:0000256" key="9">
    <source>
        <dbReference type="HAMAP-Rule" id="MF_00135"/>
    </source>
</evidence>
<dbReference type="EMBL" id="FQVL01000001">
    <property type="protein sequence ID" value="SHE43039.1"/>
    <property type="molecule type" value="Genomic_DNA"/>
</dbReference>
<comment type="catalytic activity">
    <reaction evidence="1 9">
        <text>N-(5-phospho-beta-D-ribosyl)anthranilate = 1-(2-carboxyphenylamino)-1-deoxy-D-ribulose 5-phosphate</text>
        <dbReference type="Rhea" id="RHEA:21540"/>
        <dbReference type="ChEBI" id="CHEBI:18277"/>
        <dbReference type="ChEBI" id="CHEBI:58613"/>
        <dbReference type="EC" id="5.3.1.24"/>
    </reaction>
</comment>
<keyword evidence="7 9" id="KW-0057">Aromatic amino acid biosynthesis</keyword>
<dbReference type="EC" id="5.3.1.24" evidence="3 9"/>
<dbReference type="HAMAP" id="MF_00135">
    <property type="entry name" value="PRAI"/>
    <property type="match status" value="1"/>
</dbReference>
<reference evidence="11 12" key="1">
    <citation type="submission" date="2016-11" db="EMBL/GenBank/DDBJ databases">
        <authorList>
            <person name="Jaros S."/>
            <person name="Januszkiewicz K."/>
            <person name="Wedrychowicz H."/>
        </authorList>
    </citation>
    <scope>NUCLEOTIDE SEQUENCE [LARGE SCALE GENOMIC DNA]</scope>
    <source>
        <strain evidence="11 12">DSM 44666</strain>
    </source>
</reference>
<dbReference type="GO" id="GO:0004640">
    <property type="term" value="F:phosphoribosylanthranilate isomerase activity"/>
    <property type="evidence" value="ECO:0007669"/>
    <property type="project" value="UniProtKB-UniRule"/>
</dbReference>
<keyword evidence="6 9" id="KW-0822">Tryptophan biosynthesis</keyword>
<dbReference type="STRING" id="112248.SAMN05444392_101439"/>
<accession>A0A1M4TER1</accession>
<keyword evidence="12" id="KW-1185">Reference proteome</keyword>
<comment type="similarity">
    <text evidence="9">Belongs to the TrpF family.</text>
</comment>
<dbReference type="Pfam" id="PF00697">
    <property type="entry name" value="PRAI"/>
    <property type="match status" value="1"/>
</dbReference>
<organism evidence="11 12">
    <name type="scientific">Seinonella peptonophila</name>
    <dbReference type="NCBI Taxonomy" id="112248"/>
    <lineage>
        <taxon>Bacteria</taxon>
        <taxon>Bacillati</taxon>
        <taxon>Bacillota</taxon>
        <taxon>Bacilli</taxon>
        <taxon>Bacillales</taxon>
        <taxon>Thermoactinomycetaceae</taxon>
        <taxon>Seinonella</taxon>
    </lineage>
</organism>
<evidence type="ECO:0000256" key="7">
    <source>
        <dbReference type="ARBA" id="ARBA00023141"/>
    </source>
</evidence>
<dbReference type="InterPro" id="IPR013785">
    <property type="entry name" value="Aldolase_TIM"/>
</dbReference>
<dbReference type="InterPro" id="IPR011060">
    <property type="entry name" value="RibuloseP-bd_barrel"/>
</dbReference>
<evidence type="ECO:0000256" key="2">
    <source>
        <dbReference type="ARBA" id="ARBA00004664"/>
    </source>
</evidence>
<evidence type="ECO:0000259" key="10">
    <source>
        <dbReference type="Pfam" id="PF00697"/>
    </source>
</evidence>
<dbReference type="CDD" id="cd00405">
    <property type="entry name" value="PRAI"/>
    <property type="match status" value="1"/>
</dbReference>
<keyword evidence="8 9" id="KW-0413">Isomerase</keyword>
<feature type="domain" description="N-(5'phosphoribosyl) anthranilate isomerase (PRAI)" evidence="10">
    <location>
        <begin position="6"/>
        <end position="208"/>
    </location>
</feature>
<dbReference type="InterPro" id="IPR001240">
    <property type="entry name" value="PRAI_dom"/>
</dbReference>
<dbReference type="PANTHER" id="PTHR42894">
    <property type="entry name" value="N-(5'-PHOSPHORIBOSYL)ANTHRANILATE ISOMERASE"/>
    <property type="match status" value="1"/>
</dbReference>
<evidence type="ECO:0000256" key="6">
    <source>
        <dbReference type="ARBA" id="ARBA00022822"/>
    </source>
</evidence>
<protein>
    <recommendedName>
        <fullName evidence="4 9">N-(5'-phosphoribosyl)anthranilate isomerase</fullName>
        <shortName evidence="9">PRAI</shortName>
        <ecNumber evidence="3 9">5.3.1.24</ecNumber>
    </recommendedName>
</protein>
<evidence type="ECO:0000256" key="4">
    <source>
        <dbReference type="ARBA" id="ARBA00022272"/>
    </source>
</evidence>
<dbReference type="GO" id="GO:0000162">
    <property type="term" value="P:L-tryptophan biosynthetic process"/>
    <property type="evidence" value="ECO:0007669"/>
    <property type="project" value="UniProtKB-UniRule"/>
</dbReference>
<evidence type="ECO:0000256" key="1">
    <source>
        <dbReference type="ARBA" id="ARBA00001164"/>
    </source>
</evidence>
<proteinExistence type="inferred from homology"/>
<name>A0A1M4TER1_9BACL</name>
<evidence type="ECO:0000256" key="3">
    <source>
        <dbReference type="ARBA" id="ARBA00012572"/>
    </source>
</evidence>
<dbReference type="Gene3D" id="3.20.20.70">
    <property type="entry name" value="Aldolase class I"/>
    <property type="match status" value="1"/>
</dbReference>
<dbReference type="AlphaFoldDB" id="A0A1M4TER1"/>